<gene>
    <name evidence="1" type="ORF">SAMN04488055_5212</name>
</gene>
<dbReference type="Pfam" id="PF03640">
    <property type="entry name" value="Lipoprotein_15"/>
    <property type="match status" value="2"/>
</dbReference>
<accession>A0A1N6K7M9</accession>
<keyword evidence="2" id="KW-1185">Reference proteome</keyword>
<dbReference type="AlphaFoldDB" id="A0A1N6K7M9"/>
<dbReference type="STRING" id="536979.SAMN04488055_5212"/>
<proteinExistence type="predicted"/>
<dbReference type="PROSITE" id="PS51257">
    <property type="entry name" value="PROKAR_LIPOPROTEIN"/>
    <property type="match status" value="1"/>
</dbReference>
<dbReference type="RefSeq" id="WP_074242464.1">
    <property type="nucleotide sequence ID" value="NZ_FSRA01000002.1"/>
</dbReference>
<organism evidence="1 2">
    <name type="scientific">Chitinophaga niabensis</name>
    <dbReference type="NCBI Taxonomy" id="536979"/>
    <lineage>
        <taxon>Bacteria</taxon>
        <taxon>Pseudomonadati</taxon>
        <taxon>Bacteroidota</taxon>
        <taxon>Chitinophagia</taxon>
        <taxon>Chitinophagales</taxon>
        <taxon>Chitinophagaceae</taxon>
        <taxon>Chitinophaga</taxon>
    </lineage>
</organism>
<dbReference type="InterPro" id="IPR005297">
    <property type="entry name" value="Lipoprotein_repeat"/>
</dbReference>
<evidence type="ECO:0000313" key="1">
    <source>
        <dbReference type="EMBL" id="SIO52336.1"/>
    </source>
</evidence>
<dbReference type="GO" id="GO:0043448">
    <property type="term" value="P:alkane catabolic process"/>
    <property type="evidence" value="ECO:0007669"/>
    <property type="project" value="TreeGrafter"/>
</dbReference>
<dbReference type="PANTHER" id="PTHR39335">
    <property type="entry name" value="BLL4220 PROTEIN"/>
    <property type="match status" value="1"/>
</dbReference>
<reference evidence="1 2" key="1">
    <citation type="submission" date="2016-11" db="EMBL/GenBank/DDBJ databases">
        <authorList>
            <person name="Jaros S."/>
            <person name="Januszkiewicz K."/>
            <person name="Wedrychowicz H."/>
        </authorList>
    </citation>
    <scope>NUCLEOTIDE SEQUENCE [LARGE SCALE GENOMIC DNA]</scope>
    <source>
        <strain evidence="1 2">DSM 24787</strain>
    </source>
</reference>
<dbReference type="EMBL" id="FSRA01000002">
    <property type="protein sequence ID" value="SIO52336.1"/>
    <property type="molecule type" value="Genomic_DNA"/>
</dbReference>
<dbReference type="OrthoDB" id="597632at2"/>
<evidence type="ECO:0008006" key="3">
    <source>
        <dbReference type="Google" id="ProtNLM"/>
    </source>
</evidence>
<name>A0A1N6K7M9_9BACT</name>
<dbReference type="PANTHER" id="PTHR39335:SF1">
    <property type="entry name" value="BLL4220 PROTEIN"/>
    <property type="match status" value="1"/>
</dbReference>
<protein>
    <recommendedName>
        <fullName evidence="3">Lipoprotein with Yx(FWY)xxD motif</fullName>
    </recommendedName>
</protein>
<evidence type="ECO:0000313" key="2">
    <source>
        <dbReference type="Proteomes" id="UP000185003"/>
    </source>
</evidence>
<dbReference type="Proteomes" id="UP000185003">
    <property type="component" value="Unassembled WGS sequence"/>
</dbReference>
<sequence length="280" mass="30554">MLNTKAHITVIAFACLSVACTRDQAPPVPPPPVDNIVLREVAPLGQVLTDSAGRTLYFYTRDTTGNSVCSGGCRDTWPIFYTTTLRLGAGLAAADFGTITRPDGAKQNTYKGWPLYYYKTDAAAGEAKGENVGKVWFVAKPDYTIMLMNGPLIGNNGKQYTSAYVEGVEVVQYFTDASGRTLYGFKNDKNNVNKYTKEDFSNNPTWPIYEVAELKKVPTGVAAADFAVINVFTKKQLTYKGWPLYYFGADAGLRGKTKGVSVPTPGIWPIVNQQTVVAPQ</sequence>